<reference evidence="2" key="1">
    <citation type="journal article" date="2019" name="Int. J. Syst. Evol. Microbiol.">
        <title>The Global Catalogue of Microorganisms (GCM) 10K type strain sequencing project: providing services to taxonomists for standard genome sequencing and annotation.</title>
        <authorList>
            <consortium name="The Broad Institute Genomics Platform"/>
            <consortium name="The Broad Institute Genome Sequencing Center for Infectious Disease"/>
            <person name="Wu L."/>
            <person name="Ma J."/>
        </authorList>
    </citation>
    <scope>NUCLEOTIDE SEQUENCE [LARGE SCALE GENOMIC DNA]</scope>
    <source>
        <strain evidence="2">JCM 15749</strain>
    </source>
</reference>
<keyword evidence="2" id="KW-1185">Reference proteome</keyword>
<evidence type="ECO:0000313" key="1">
    <source>
        <dbReference type="EMBL" id="GAA2071979.1"/>
    </source>
</evidence>
<dbReference type="EMBL" id="BAAAPY010000001">
    <property type="protein sequence ID" value="GAA2071979.1"/>
    <property type="molecule type" value="Genomic_DNA"/>
</dbReference>
<accession>A0ABP5HCS1</accession>
<name>A0ABP5HCS1_9ACTN</name>
<protein>
    <submittedName>
        <fullName evidence="1">Uncharacterized protein</fullName>
    </submittedName>
</protein>
<dbReference type="RefSeq" id="WP_344324490.1">
    <property type="nucleotide sequence ID" value="NZ_BAAAPY010000001.1"/>
</dbReference>
<dbReference type="Proteomes" id="UP001501480">
    <property type="component" value="Unassembled WGS sequence"/>
</dbReference>
<gene>
    <name evidence="1" type="ORF">GCM10009821_07480</name>
</gene>
<evidence type="ECO:0000313" key="2">
    <source>
        <dbReference type="Proteomes" id="UP001501480"/>
    </source>
</evidence>
<organism evidence="1 2">
    <name type="scientific">Aeromicrobium halocynthiae</name>
    <dbReference type="NCBI Taxonomy" id="560557"/>
    <lineage>
        <taxon>Bacteria</taxon>
        <taxon>Bacillati</taxon>
        <taxon>Actinomycetota</taxon>
        <taxon>Actinomycetes</taxon>
        <taxon>Propionibacteriales</taxon>
        <taxon>Nocardioidaceae</taxon>
        <taxon>Aeromicrobium</taxon>
    </lineage>
</organism>
<comment type="caution">
    <text evidence="1">The sequence shown here is derived from an EMBL/GenBank/DDBJ whole genome shotgun (WGS) entry which is preliminary data.</text>
</comment>
<sequence>MGKWLREPEPDPDIERFREGMVALYRDGEHAGYVATSLSTFMTPFSRQKQWWVWLVVVFNDGTRHNKIEDYPPWTYVREMLDGHFDWQQSTTETGPYDVIWLPSEESQRLRAELNIQPEDF</sequence>
<proteinExistence type="predicted"/>